<organism evidence="1 2">
    <name type="scientific">Gigaspora rosea</name>
    <dbReference type="NCBI Taxonomy" id="44941"/>
    <lineage>
        <taxon>Eukaryota</taxon>
        <taxon>Fungi</taxon>
        <taxon>Fungi incertae sedis</taxon>
        <taxon>Mucoromycota</taxon>
        <taxon>Glomeromycotina</taxon>
        <taxon>Glomeromycetes</taxon>
        <taxon>Diversisporales</taxon>
        <taxon>Gigasporaceae</taxon>
        <taxon>Gigaspora</taxon>
    </lineage>
</organism>
<dbReference type="SUPFAM" id="SSF52047">
    <property type="entry name" value="RNI-like"/>
    <property type="match status" value="1"/>
</dbReference>
<protein>
    <recommendedName>
        <fullName evidence="3">Armadillo-type protein</fullName>
    </recommendedName>
</protein>
<dbReference type="AlphaFoldDB" id="A0A397VWW2"/>
<dbReference type="EMBL" id="QKWP01000173">
    <property type="protein sequence ID" value="RIB25469.1"/>
    <property type="molecule type" value="Genomic_DNA"/>
</dbReference>
<proteinExistence type="predicted"/>
<evidence type="ECO:0000313" key="2">
    <source>
        <dbReference type="Proteomes" id="UP000266673"/>
    </source>
</evidence>
<sequence length="178" mass="21001">MEDEPTFIKYYGIISALESQKNSLQEIIVENCDYNEVFEVLKNCKILETLRLRIYCLQFLSLWCFINDIQEEELKIQVIQFAEILPLTLQYLDLGDTWQPYIDIVLSNCNAPLKKLLIYHLNDEKYTRALIEFCIRNKALNYVAVYRDSDLDENFRKEVEAYVTNVALVPRARIVVNC</sequence>
<keyword evidence="2" id="KW-1185">Reference proteome</keyword>
<dbReference type="OrthoDB" id="2461596at2759"/>
<gene>
    <name evidence="1" type="ORF">C2G38_2165793</name>
</gene>
<evidence type="ECO:0000313" key="1">
    <source>
        <dbReference type="EMBL" id="RIB25469.1"/>
    </source>
</evidence>
<dbReference type="Proteomes" id="UP000266673">
    <property type="component" value="Unassembled WGS sequence"/>
</dbReference>
<accession>A0A397VWW2</accession>
<reference evidence="1 2" key="1">
    <citation type="submission" date="2018-06" db="EMBL/GenBank/DDBJ databases">
        <title>Comparative genomics reveals the genomic features of Rhizophagus irregularis, R. cerebriforme, R. diaphanum and Gigaspora rosea, and their symbiotic lifestyle signature.</title>
        <authorList>
            <person name="Morin E."/>
            <person name="San Clemente H."/>
            <person name="Chen E.C.H."/>
            <person name="De La Providencia I."/>
            <person name="Hainaut M."/>
            <person name="Kuo A."/>
            <person name="Kohler A."/>
            <person name="Murat C."/>
            <person name="Tang N."/>
            <person name="Roy S."/>
            <person name="Loubradou J."/>
            <person name="Henrissat B."/>
            <person name="Grigoriev I.V."/>
            <person name="Corradi N."/>
            <person name="Roux C."/>
            <person name="Martin F.M."/>
        </authorList>
    </citation>
    <scope>NUCLEOTIDE SEQUENCE [LARGE SCALE GENOMIC DNA]</scope>
    <source>
        <strain evidence="1 2">DAOM 194757</strain>
    </source>
</reference>
<name>A0A397VWW2_9GLOM</name>
<evidence type="ECO:0008006" key="3">
    <source>
        <dbReference type="Google" id="ProtNLM"/>
    </source>
</evidence>
<comment type="caution">
    <text evidence="1">The sequence shown here is derived from an EMBL/GenBank/DDBJ whole genome shotgun (WGS) entry which is preliminary data.</text>
</comment>